<feature type="binding site" evidence="15">
    <location>
        <begin position="276"/>
        <end position="281"/>
    </location>
    <ligand>
        <name>NADP(+)</name>
        <dbReference type="ChEBI" id="CHEBI:58349"/>
    </ligand>
</feature>
<dbReference type="FunFam" id="3.40.50.80:FF:000010">
    <property type="entry name" value="Flavohemoprotein"/>
    <property type="match status" value="1"/>
</dbReference>
<dbReference type="InterPro" id="IPR008333">
    <property type="entry name" value="Cbr1-like_FAD-bd_dom"/>
</dbReference>
<reference evidence="18 19" key="1">
    <citation type="submission" date="2021-01" db="EMBL/GenBank/DDBJ databases">
        <title>FDA dAtabase for Regulatory Grade micrObial Sequences (FDA-ARGOS): Supporting development and validation of Infectious Disease Dx tests.</title>
        <authorList>
            <person name="Nelson B."/>
            <person name="Plummer A."/>
            <person name="Tallon L."/>
            <person name="Sadzewicz L."/>
            <person name="Zhao X."/>
            <person name="Boylan J."/>
            <person name="Ott S."/>
            <person name="Bowen H."/>
            <person name="Vavikolanu K."/>
            <person name="Mehta A."/>
            <person name="Aluvathingal J."/>
            <person name="Nadendla S."/>
            <person name="Myers T."/>
            <person name="Yan Y."/>
            <person name="Sichtig H."/>
        </authorList>
    </citation>
    <scope>NUCLEOTIDE SEQUENCE [LARGE SCALE GENOMIC DNA]</scope>
    <source>
        <strain evidence="18 19">FDAARGOS_1161</strain>
    </source>
</reference>
<dbReference type="PRINTS" id="PR00371">
    <property type="entry name" value="FPNCR"/>
</dbReference>
<dbReference type="EC" id="1.14.12.17" evidence="15"/>
<organism evidence="18 19">
    <name type="scientific">Peribacillus psychrosaccharolyticus</name>
    <name type="common">Bacillus psychrosaccharolyticus</name>
    <dbReference type="NCBI Taxonomy" id="1407"/>
    <lineage>
        <taxon>Bacteria</taxon>
        <taxon>Bacillati</taxon>
        <taxon>Bacillota</taxon>
        <taxon>Bacilli</taxon>
        <taxon>Bacillales</taxon>
        <taxon>Bacillaceae</taxon>
        <taxon>Peribacillus</taxon>
    </lineage>
</organism>
<dbReference type="GO" id="GO:0046210">
    <property type="term" value="P:nitric oxide catabolic process"/>
    <property type="evidence" value="ECO:0007669"/>
    <property type="project" value="TreeGrafter"/>
</dbReference>
<dbReference type="SUPFAM" id="SSF46458">
    <property type="entry name" value="Globin-like"/>
    <property type="match status" value="1"/>
</dbReference>
<dbReference type="FunFam" id="1.10.490.10:FF:000003">
    <property type="entry name" value="Flavohemoprotein"/>
    <property type="match status" value="1"/>
</dbReference>
<dbReference type="NCBIfam" id="NF009805">
    <property type="entry name" value="PRK13289.1"/>
    <property type="match status" value="1"/>
</dbReference>
<protein>
    <recommendedName>
        <fullName evidence="15">Flavohemoprotein</fullName>
    </recommendedName>
    <alternativeName>
        <fullName evidence="15">Flavohemoglobin</fullName>
    </alternativeName>
    <alternativeName>
        <fullName evidence="15">Hemoglobin-like protein</fullName>
    </alternativeName>
    <alternativeName>
        <fullName evidence="15">Nitric oxide dioxygenase</fullName>
        <shortName evidence="15">NO oxygenase</shortName>
        <shortName evidence="15">NOD</shortName>
        <ecNumber evidence="15">1.14.12.17</ecNumber>
    </alternativeName>
</protein>
<dbReference type="SUPFAM" id="SSF63380">
    <property type="entry name" value="Riboflavin synthase domain-like"/>
    <property type="match status" value="1"/>
</dbReference>
<evidence type="ECO:0000256" key="5">
    <source>
        <dbReference type="ARBA" id="ARBA00022621"/>
    </source>
</evidence>
<evidence type="ECO:0000256" key="13">
    <source>
        <dbReference type="ARBA" id="ARBA00048649"/>
    </source>
</evidence>
<evidence type="ECO:0000256" key="7">
    <source>
        <dbReference type="ARBA" id="ARBA00022723"/>
    </source>
</evidence>
<keyword evidence="9 15" id="KW-0521">NADP</keyword>
<feature type="domain" description="FAD-binding FR-type" evidence="17">
    <location>
        <begin position="152"/>
        <end position="262"/>
    </location>
</feature>
<dbReference type="PROSITE" id="PS01033">
    <property type="entry name" value="GLOBIN"/>
    <property type="match status" value="1"/>
</dbReference>
<feature type="domain" description="Globin" evidence="16">
    <location>
        <begin position="1"/>
        <end position="138"/>
    </location>
</feature>
<keyword evidence="15" id="KW-0216">Detoxification</keyword>
<dbReference type="GO" id="GO:0009636">
    <property type="term" value="P:response to toxic substance"/>
    <property type="evidence" value="ECO:0007669"/>
    <property type="project" value="UniProtKB-KW"/>
</dbReference>
<dbReference type="Gene3D" id="1.10.490.10">
    <property type="entry name" value="Globins"/>
    <property type="match status" value="1"/>
</dbReference>
<keyword evidence="12 15" id="KW-0520">NAD</keyword>
<keyword evidence="19" id="KW-1185">Reference proteome</keyword>
<dbReference type="GO" id="GO:0005344">
    <property type="term" value="F:oxygen carrier activity"/>
    <property type="evidence" value="ECO:0007669"/>
    <property type="project" value="UniProtKB-UniRule"/>
</dbReference>
<sequence>MLSQQTINIIKSTVPALEVKGNEITTLFYKTLFENYPELLNIFNQANQKKGRQQTALANTVLAAAKHIDQLETILPVVKQIAQKHRSLAVKPEHYPIVGEYLLKAIKEVLGDAATEEILTAWGDAYGVIAGVFIDIEKDMYEEASSQKGGWLDFKEFVIADRRKESNVITSFYLKPIDGVVLPDFKPGQYITIRLRVPGEEYLVNRQYSLSAASGKDSFRISVKRETAPNTPEGKASNFLHEYVNIGDTVELTAPAGDFVLDLGQPAKPIVFLSGGVGITPFMSMIQTVAEQQPSRPVTFIHASQNGSAQAFKNELNSYNEVLTNYRLAFAYSNPTDEDLTDRHFGKHGYVDADFLGQFEHEMNTDYYLCGPVAFLRSMIAALTNMGVSQEQIHYEFFGPAIQL</sequence>
<feature type="binding site" description="proximal binding residue" evidence="15">
    <location>
        <position position="85"/>
    </location>
    <ligand>
        <name>heme b</name>
        <dbReference type="ChEBI" id="CHEBI:60344"/>
    </ligand>
    <ligandPart>
        <name>Fe</name>
        <dbReference type="ChEBI" id="CHEBI:18248"/>
    </ligandPart>
</feature>
<comment type="cofactor">
    <cofactor evidence="15">
        <name>FAD</name>
        <dbReference type="ChEBI" id="CHEBI:57692"/>
    </cofactor>
    <text evidence="15">Binds 1 FAD per subunit.</text>
</comment>
<evidence type="ECO:0000313" key="18">
    <source>
        <dbReference type="EMBL" id="QQT01921.1"/>
    </source>
</evidence>
<keyword evidence="4 15" id="KW-0349">Heme</keyword>
<dbReference type="InterPro" id="IPR009050">
    <property type="entry name" value="Globin-like_sf"/>
</dbReference>
<feature type="binding site" evidence="15">
    <location>
        <begin position="206"/>
        <end position="209"/>
    </location>
    <ligand>
        <name>FAD</name>
        <dbReference type="ChEBI" id="CHEBI:57692"/>
    </ligand>
</feature>
<dbReference type="FunFam" id="2.40.30.10:FF:000034">
    <property type="entry name" value="Flavohemoprotein"/>
    <property type="match status" value="1"/>
</dbReference>
<dbReference type="InterPro" id="IPR039261">
    <property type="entry name" value="FNR_nucleotide-bd"/>
</dbReference>
<feature type="site" description="Influences the redox potential of the prosthetic heme and FAD groups" evidence="15">
    <location>
        <position position="396"/>
    </location>
</feature>
<dbReference type="SUPFAM" id="SSF52343">
    <property type="entry name" value="Ferredoxin reductase-like, C-terminal NADP-linked domain"/>
    <property type="match status" value="1"/>
</dbReference>
<gene>
    <name evidence="18" type="primary">hmpA</name>
    <name evidence="15" type="synonym">hmp</name>
    <name evidence="18" type="ORF">I6J18_08795</name>
</gene>
<comment type="similarity">
    <text evidence="2 15">Belongs to the globin family. Two-domain flavohemoproteins subfamily.</text>
</comment>
<dbReference type="InterPro" id="IPR012292">
    <property type="entry name" value="Globin/Proto"/>
</dbReference>
<evidence type="ECO:0000259" key="16">
    <source>
        <dbReference type="PROSITE" id="PS01033"/>
    </source>
</evidence>
<dbReference type="InterPro" id="IPR001433">
    <property type="entry name" value="OxRdtase_FAD/NAD-bd"/>
</dbReference>
<dbReference type="Gene3D" id="3.40.50.80">
    <property type="entry name" value="Nucleotide-binding domain of ferredoxin-NADP reductase (FNR) module"/>
    <property type="match status" value="1"/>
</dbReference>
<comment type="similarity">
    <text evidence="1 15">In the C-terminal section; belongs to the flavoprotein pyridine nucleotide cytochrome reductase family.</text>
</comment>
<evidence type="ECO:0000256" key="8">
    <source>
        <dbReference type="ARBA" id="ARBA00022827"/>
    </source>
</evidence>
<evidence type="ECO:0000313" key="19">
    <source>
        <dbReference type="Proteomes" id="UP000595254"/>
    </source>
</evidence>
<keyword evidence="5 15" id="KW-0561">Oxygen transport</keyword>
<evidence type="ECO:0000256" key="4">
    <source>
        <dbReference type="ARBA" id="ARBA00022617"/>
    </source>
</evidence>
<dbReference type="CDD" id="cd14777">
    <property type="entry name" value="Yhb1-globin-like"/>
    <property type="match status" value="1"/>
</dbReference>
<dbReference type="GO" id="GO:0071500">
    <property type="term" value="P:cellular response to nitrosative stress"/>
    <property type="evidence" value="ECO:0007669"/>
    <property type="project" value="TreeGrafter"/>
</dbReference>
<dbReference type="Gene3D" id="2.40.30.10">
    <property type="entry name" value="Translation factors"/>
    <property type="match status" value="1"/>
</dbReference>
<dbReference type="KEGG" id="ppsr:I6J18_08795"/>
<dbReference type="HAMAP" id="MF_01252">
    <property type="entry name" value="Hmp"/>
    <property type="match status" value="1"/>
</dbReference>
<feature type="binding site" evidence="15">
    <location>
        <begin position="397"/>
        <end position="400"/>
    </location>
    <ligand>
        <name>FAD</name>
        <dbReference type="ChEBI" id="CHEBI:57692"/>
    </ligand>
</feature>
<keyword evidence="10 15" id="KW-0560">Oxidoreductase</keyword>
<dbReference type="GO" id="GO:0019825">
    <property type="term" value="F:oxygen binding"/>
    <property type="evidence" value="ECO:0007669"/>
    <property type="project" value="InterPro"/>
</dbReference>
<accession>A0A974NQC3</accession>
<feature type="binding site" evidence="15">
    <location>
        <position position="190"/>
    </location>
    <ligand>
        <name>FAD</name>
        <dbReference type="ChEBI" id="CHEBI:57692"/>
    </ligand>
</feature>
<evidence type="ECO:0000256" key="12">
    <source>
        <dbReference type="ARBA" id="ARBA00023027"/>
    </source>
</evidence>
<dbReference type="InterPro" id="IPR000971">
    <property type="entry name" value="Globin"/>
</dbReference>
<evidence type="ECO:0000256" key="1">
    <source>
        <dbReference type="ARBA" id="ARBA00006401"/>
    </source>
</evidence>
<dbReference type="Proteomes" id="UP000595254">
    <property type="component" value="Chromosome"/>
</dbReference>
<feature type="region of interest" description="Reductase" evidence="15">
    <location>
        <begin position="149"/>
        <end position="404"/>
    </location>
</feature>
<feature type="active site" description="Charge relay system" evidence="15">
    <location>
        <position position="137"/>
    </location>
</feature>
<comment type="function">
    <text evidence="15">Is involved in NO detoxification in an aerobic process, termed nitric oxide dioxygenase (NOD) reaction that utilizes O(2) and NAD(P)H to convert NO to nitrate, which protects the bacterium from various noxious nitrogen compounds. Therefore, plays a central role in the inducible response to nitrosative stress.</text>
</comment>
<evidence type="ECO:0000256" key="14">
    <source>
        <dbReference type="ARBA" id="ARBA00049433"/>
    </source>
</evidence>
<keyword evidence="8 15" id="KW-0274">FAD</keyword>
<evidence type="ECO:0000256" key="15">
    <source>
        <dbReference type="HAMAP-Rule" id="MF_01252"/>
    </source>
</evidence>
<dbReference type="Pfam" id="PF00970">
    <property type="entry name" value="FAD_binding_6"/>
    <property type="match status" value="1"/>
</dbReference>
<evidence type="ECO:0000256" key="10">
    <source>
        <dbReference type="ARBA" id="ARBA00023002"/>
    </source>
</evidence>
<feature type="site" description="Influences the redox potential of the prosthetic heme and FAD groups" evidence="15">
    <location>
        <position position="84"/>
    </location>
</feature>
<dbReference type="RefSeq" id="WP_040373432.1">
    <property type="nucleotide sequence ID" value="NZ_CP068053.1"/>
</dbReference>
<evidence type="ECO:0000256" key="3">
    <source>
        <dbReference type="ARBA" id="ARBA00022448"/>
    </source>
</evidence>
<keyword evidence="3 15" id="KW-0813">Transport</keyword>
<dbReference type="InterPro" id="IPR001709">
    <property type="entry name" value="Flavoprot_Pyr_Nucl_cyt_Rdtase"/>
</dbReference>
<dbReference type="GO" id="GO:0071949">
    <property type="term" value="F:FAD binding"/>
    <property type="evidence" value="ECO:0007669"/>
    <property type="project" value="InterPro"/>
</dbReference>
<comment type="domain">
    <text evidence="15">Consists of two distinct domains; an N-terminal heme-containing oxygen-binding domain and a C-terminal reductase domain with binding sites for FAD and NAD(P)H.</text>
</comment>
<proteinExistence type="inferred from homology"/>
<dbReference type="PROSITE" id="PS51384">
    <property type="entry name" value="FAD_FR"/>
    <property type="match status" value="1"/>
</dbReference>
<dbReference type="PANTHER" id="PTHR43396:SF3">
    <property type="entry name" value="FLAVOHEMOPROTEIN"/>
    <property type="match status" value="1"/>
</dbReference>
<evidence type="ECO:0000256" key="11">
    <source>
        <dbReference type="ARBA" id="ARBA00023004"/>
    </source>
</evidence>
<keyword evidence="6 15" id="KW-0285">Flavoprotein</keyword>
<dbReference type="Pfam" id="PF00175">
    <property type="entry name" value="NAD_binding_1"/>
    <property type="match status" value="1"/>
</dbReference>
<dbReference type="InterPro" id="IPR017938">
    <property type="entry name" value="Riboflavin_synthase-like_b-brl"/>
</dbReference>
<keyword evidence="11 15" id="KW-0408">Iron</keyword>
<feature type="site" description="Involved in heme-bound ligand stabilization and O-O bond activation" evidence="15">
    <location>
        <position position="29"/>
    </location>
</feature>
<comment type="catalytic activity">
    <reaction evidence="13 15">
        <text>2 nitric oxide + NADH + 2 O2 = 2 nitrate + NAD(+) + H(+)</text>
        <dbReference type="Rhea" id="RHEA:19469"/>
        <dbReference type="ChEBI" id="CHEBI:15378"/>
        <dbReference type="ChEBI" id="CHEBI:15379"/>
        <dbReference type="ChEBI" id="CHEBI:16480"/>
        <dbReference type="ChEBI" id="CHEBI:17632"/>
        <dbReference type="ChEBI" id="CHEBI:57540"/>
        <dbReference type="ChEBI" id="CHEBI:57945"/>
        <dbReference type="EC" id="1.14.12.17"/>
    </reaction>
</comment>
<evidence type="ECO:0000256" key="2">
    <source>
        <dbReference type="ARBA" id="ARBA00008414"/>
    </source>
</evidence>
<dbReference type="InterPro" id="IPR017927">
    <property type="entry name" value="FAD-bd_FR_type"/>
</dbReference>
<dbReference type="InterPro" id="IPR023950">
    <property type="entry name" value="Hmp"/>
</dbReference>
<dbReference type="GO" id="GO:0046872">
    <property type="term" value="F:metal ion binding"/>
    <property type="evidence" value="ECO:0007669"/>
    <property type="project" value="UniProtKB-KW"/>
</dbReference>
<dbReference type="GO" id="GO:0008941">
    <property type="term" value="F:nitric oxide dioxygenase NAD(P)H activity"/>
    <property type="evidence" value="ECO:0007669"/>
    <property type="project" value="UniProtKB-UniRule"/>
</dbReference>
<name>A0A974NQC3_PERPY</name>
<comment type="catalytic activity">
    <reaction evidence="14 15">
        <text>2 nitric oxide + NADPH + 2 O2 = 2 nitrate + NADP(+) + H(+)</text>
        <dbReference type="Rhea" id="RHEA:19465"/>
        <dbReference type="ChEBI" id="CHEBI:15378"/>
        <dbReference type="ChEBI" id="CHEBI:15379"/>
        <dbReference type="ChEBI" id="CHEBI:16480"/>
        <dbReference type="ChEBI" id="CHEBI:17632"/>
        <dbReference type="ChEBI" id="CHEBI:57783"/>
        <dbReference type="ChEBI" id="CHEBI:58349"/>
        <dbReference type="EC" id="1.14.12.17"/>
    </reaction>
</comment>
<dbReference type="Pfam" id="PF00042">
    <property type="entry name" value="Globin"/>
    <property type="match status" value="1"/>
</dbReference>
<dbReference type="AlphaFoldDB" id="A0A974NQC3"/>
<dbReference type="GO" id="GO:0020037">
    <property type="term" value="F:heme binding"/>
    <property type="evidence" value="ECO:0007669"/>
    <property type="project" value="InterPro"/>
</dbReference>
<dbReference type="CDD" id="cd06184">
    <property type="entry name" value="flavohem_like_fad_nad_binding"/>
    <property type="match status" value="1"/>
</dbReference>
<keyword evidence="7 15" id="KW-0479">Metal-binding</keyword>
<dbReference type="PANTHER" id="PTHR43396">
    <property type="entry name" value="FLAVOHEMOPROTEIN"/>
    <property type="match status" value="1"/>
</dbReference>
<evidence type="ECO:0000259" key="17">
    <source>
        <dbReference type="PROSITE" id="PS51384"/>
    </source>
</evidence>
<comment type="cofactor">
    <cofactor evidence="15">
        <name>heme b</name>
        <dbReference type="ChEBI" id="CHEBI:60344"/>
    </cofactor>
    <text evidence="15">Binds 1 heme b (iron(II)-protoporphyrin IX) group per subunit.</text>
</comment>
<dbReference type="EMBL" id="CP068053">
    <property type="protein sequence ID" value="QQT01921.1"/>
    <property type="molecule type" value="Genomic_DNA"/>
</dbReference>
<evidence type="ECO:0000256" key="9">
    <source>
        <dbReference type="ARBA" id="ARBA00022857"/>
    </source>
</evidence>
<feature type="active site" description="Charge relay system" evidence="15">
    <location>
        <position position="95"/>
    </location>
</feature>
<evidence type="ECO:0000256" key="6">
    <source>
        <dbReference type="ARBA" id="ARBA00022630"/>
    </source>
</evidence>